<protein>
    <recommendedName>
        <fullName evidence="1">HNH nuclease domain-containing protein</fullName>
    </recommendedName>
</protein>
<proteinExistence type="predicted"/>
<name>A0A0F9MAW8_9ZZZZ</name>
<evidence type="ECO:0000313" key="2">
    <source>
        <dbReference type="EMBL" id="KKN02889.1"/>
    </source>
</evidence>
<comment type="caution">
    <text evidence="2">The sequence shown here is derived from an EMBL/GenBank/DDBJ whole genome shotgun (WGS) entry which is preliminary data.</text>
</comment>
<feature type="domain" description="HNH nuclease" evidence="1">
    <location>
        <begin position="50"/>
        <end position="117"/>
    </location>
</feature>
<dbReference type="InterPro" id="IPR003615">
    <property type="entry name" value="HNH_nuc"/>
</dbReference>
<accession>A0A0F9MAW8</accession>
<sequence length="150" mass="17145">MAQAEGYEVHRKWRLAHLKERAAAQKLWRDSHPEVRKARDKKRRLVRVAKKKAWLVEYSKKGCVVCGEARGSCLVFHHVDPDTKGFSVSRLAWGSWGLSKLKAEVAKCVLLCANCHRAFHASEFRSWEEISRYRIAAELVAHLLSIHGAS</sequence>
<dbReference type="AlphaFoldDB" id="A0A0F9MAW8"/>
<gene>
    <name evidence="2" type="ORF">LCGC14_1113050</name>
</gene>
<organism evidence="2">
    <name type="scientific">marine sediment metagenome</name>
    <dbReference type="NCBI Taxonomy" id="412755"/>
    <lineage>
        <taxon>unclassified sequences</taxon>
        <taxon>metagenomes</taxon>
        <taxon>ecological metagenomes</taxon>
    </lineage>
</organism>
<dbReference type="SMART" id="SM00507">
    <property type="entry name" value="HNHc"/>
    <property type="match status" value="1"/>
</dbReference>
<dbReference type="EMBL" id="LAZR01005095">
    <property type="protein sequence ID" value="KKN02889.1"/>
    <property type="molecule type" value="Genomic_DNA"/>
</dbReference>
<reference evidence="2" key="1">
    <citation type="journal article" date="2015" name="Nature">
        <title>Complex archaea that bridge the gap between prokaryotes and eukaryotes.</title>
        <authorList>
            <person name="Spang A."/>
            <person name="Saw J.H."/>
            <person name="Jorgensen S.L."/>
            <person name="Zaremba-Niedzwiedzka K."/>
            <person name="Martijn J."/>
            <person name="Lind A.E."/>
            <person name="van Eijk R."/>
            <person name="Schleper C."/>
            <person name="Guy L."/>
            <person name="Ettema T.J."/>
        </authorList>
    </citation>
    <scope>NUCLEOTIDE SEQUENCE</scope>
</reference>
<evidence type="ECO:0000259" key="1">
    <source>
        <dbReference type="SMART" id="SM00507"/>
    </source>
</evidence>
<dbReference type="Gene3D" id="1.10.30.50">
    <property type="match status" value="1"/>
</dbReference>